<dbReference type="RefSeq" id="WP_173080598.1">
    <property type="nucleotide sequence ID" value="NZ_BLTE01000001.1"/>
</dbReference>
<dbReference type="EMBL" id="BLTE01000001">
    <property type="protein sequence ID" value="GFK92478.1"/>
    <property type="molecule type" value="Genomic_DNA"/>
</dbReference>
<organism evidence="3 4">
    <name type="scientific">Fundidesulfovibrio magnetotacticus</name>
    <dbReference type="NCBI Taxonomy" id="2730080"/>
    <lineage>
        <taxon>Bacteria</taxon>
        <taxon>Pseudomonadati</taxon>
        <taxon>Thermodesulfobacteriota</taxon>
        <taxon>Desulfovibrionia</taxon>
        <taxon>Desulfovibrionales</taxon>
        <taxon>Desulfovibrionaceae</taxon>
        <taxon>Fundidesulfovibrio</taxon>
    </lineage>
</organism>
<proteinExistence type="predicted"/>
<feature type="chain" id="PRO_5028799973" evidence="2">
    <location>
        <begin position="26"/>
        <end position="206"/>
    </location>
</feature>
<feature type="signal peptide" evidence="2">
    <location>
        <begin position="1"/>
        <end position="25"/>
    </location>
</feature>
<keyword evidence="2" id="KW-0732">Signal</keyword>
<name>A0A6V8LQ69_9BACT</name>
<protein>
    <submittedName>
        <fullName evidence="3">Uncharacterized protein</fullName>
    </submittedName>
</protein>
<keyword evidence="4" id="KW-1185">Reference proteome</keyword>
<sequence length="206" mass="22885">MHVSHTQPGRALRLALLTLALLAAACQPKTPVTEPRPEPAPITVAGADALDVDTAYTQAVEAFWSARYKAAAALFESISRRQDDQAYRARALFGLACARLAAAQNQDDLKAARDIWRQWEMASVGDPAQSDPRMLSPFLQNDRLLAPARENREARPLLPPKPAPADADLARRLQEKEKEVLHLQKQIKALETIHREIQEKKKMGSQ</sequence>
<feature type="coiled-coil region" evidence="1">
    <location>
        <begin position="166"/>
        <end position="200"/>
    </location>
</feature>
<evidence type="ECO:0000256" key="1">
    <source>
        <dbReference type="SAM" id="Coils"/>
    </source>
</evidence>
<reference evidence="3 4" key="2">
    <citation type="submission" date="2020-05" db="EMBL/GenBank/DDBJ databases">
        <title>Draft genome sequence of Desulfovibrio sp. strainFSS-1.</title>
        <authorList>
            <person name="Shimoshige H."/>
            <person name="Kobayashi H."/>
            <person name="Maekawa T."/>
        </authorList>
    </citation>
    <scope>NUCLEOTIDE SEQUENCE [LARGE SCALE GENOMIC DNA]</scope>
    <source>
        <strain evidence="3 4">SIID29052-01</strain>
    </source>
</reference>
<evidence type="ECO:0000256" key="2">
    <source>
        <dbReference type="SAM" id="SignalP"/>
    </source>
</evidence>
<comment type="caution">
    <text evidence="3">The sequence shown here is derived from an EMBL/GenBank/DDBJ whole genome shotgun (WGS) entry which is preliminary data.</text>
</comment>
<keyword evidence="1" id="KW-0175">Coiled coil</keyword>
<gene>
    <name evidence="3" type="ORF">NNJEOMEG_00303</name>
</gene>
<evidence type="ECO:0000313" key="3">
    <source>
        <dbReference type="EMBL" id="GFK92478.1"/>
    </source>
</evidence>
<dbReference type="Proteomes" id="UP000494245">
    <property type="component" value="Unassembled WGS sequence"/>
</dbReference>
<dbReference type="AlphaFoldDB" id="A0A6V8LQ69"/>
<accession>A0A6V8LQ69</accession>
<reference evidence="3 4" key="1">
    <citation type="submission" date="2020-04" db="EMBL/GenBank/DDBJ databases">
        <authorList>
            <consortium name="Desulfovibrio sp. FSS-1 genome sequencing consortium"/>
            <person name="Shimoshige H."/>
            <person name="Kobayashi H."/>
            <person name="Maekawa T."/>
        </authorList>
    </citation>
    <scope>NUCLEOTIDE SEQUENCE [LARGE SCALE GENOMIC DNA]</scope>
    <source>
        <strain evidence="3 4">SIID29052-01</strain>
    </source>
</reference>
<evidence type="ECO:0000313" key="4">
    <source>
        <dbReference type="Proteomes" id="UP000494245"/>
    </source>
</evidence>